<dbReference type="Gene3D" id="1.10.260.40">
    <property type="entry name" value="lambda repressor-like DNA-binding domains"/>
    <property type="match status" value="1"/>
</dbReference>
<evidence type="ECO:0000259" key="1">
    <source>
        <dbReference type="PROSITE" id="PS50943"/>
    </source>
</evidence>
<dbReference type="AlphaFoldDB" id="A0A931GU46"/>
<dbReference type="PANTHER" id="PTHR35010:SF2">
    <property type="entry name" value="BLL4672 PROTEIN"/>
    <property type="match status" value="1"/>
</dbReference>
<dbReference type="Proteomes" id="UP000614047">
    <property type="component" value="Unassembled WGS sequence"/>
</dbReference>
<evidence type="ECO:0000313" key="3">
    <source>
        <dbReference type="Proteomes" id="UP000614047"/>
    </source>
</evidence>
<evidence type="ECO:0000313" key="2">
    <source>
        <dbReference type="EMBL" id="MBG6092764.1"/>
    </source>
</evidence>
<dbReference type="CDD" id="cd00093">
    <property type="entry name" value="HTH_XRE"/>
    <property type="match status" value="1"/>
</dbReference>
<dbReference type="InterPro" id="IPR001387">
    <property type="entry name" value="Cro/C1-type_HTH"/>
</dbReference>
<dbReference type="SMART" id="SM00530">
    <property type="entry name" value="HTH_XRE"/>
    <property type="match status" value="1"/>
</dbReference>
<feature type="domain" description="HTH cro/C1-type" evidence="1">
    <location>
        <begin position="34"/>
        <end position="81"/>
    </location>
</feature>
<dbReference type="SUPFAM" id="SSF47413">
    <property type="entry name" value="lambda repressor-like DNA-binding domains"/>
    <property type="match status" value="1"/>
</dbReference>
<dbReference type="Pfam" id="PF13560">
    <property type="entry name" value="HTH_31"/>
    <property type="match status" value="1"/>
</dbReference>
<dbReference type="Pfam" id="PF17765">
    <property type="entry name" value="MLTR_LBD"/>
    <property type="match status" value="1"/>
</dbReference>
<keyword evidence="3" id="KW-1185">Reference proteome</keyword>
<sequence length="282" mass="30800">MSDNELGMFLRGRRESIAPSQVGLPTGPRRRTPGLRRAELATLAGISVEYLTRLEQGRDRHPSAQVLGALGDALRLPLEERFHLHRLAKTAEGAGSACPMTPPAHTVRRSVRAVLDRLEPAPAVLLNRLSDVLAHTTGFERLARPLGVLDGPSPNLLRHVFTDARARDAFPDWERVADEYVAHFKHESHPGDPHFAHLADELTIAAGGAFGRRMERVIGLPPRNGLHRIEHPAAGGLLLDYEVLSLAEDQRLVVYLPADDATSTALERLAGHRPGVLRAVTG</sequence>
<dbReference type="InterPro" id="IPR041413">
    <property type="entry name" value="MLTR_LBD"/>
</dbReference>
<gene>
    <name evidence="2" type="ORF">IW256_006877</name>
</gene>
<dbReference type="InterPro" id="IPR010982">
    <property type="entry name" value="Lambda_DNA-bd_dom_sf"/>
</dbReference>
<reference evidence="2" key="1">
    <citation type="submission" date="2020-11" db="EMBL/GenBank/DDBJ databases">
        <title>Sequencing the genomes of 1000 actinobacteria strains.</title>
        <authorList>
            <person name="Klenk H.-P."/>
        </authorList>
    </citation>
    <scope>NUCLEOTIDE SEQUENCE</scope>
    <source>
        <strain evidence="2">DSM 43175</strain>
    </source>
</reference>
<dbReference type="GO" id="GO:0003677">
    <property type="term" value="F:DNA binding"/>
    <property type="evidence" value="ECO:0007669"/>
    <property type="project" value="InterPro"/>
</dbReference>
<dbReference type="Gene3D" id="3.30.450.180">
    <property type="match status" value="1"/>
</dbReference>
<dbReference type="PANTHER" id="PTHR35010">
    <property type="entry name" value="BLL4672 PROTEIN-RELATED"/>
    <property type="match status" value="1"/>
</dbReference>
<organism evidence="2 3">
    <name type="scientific">Actinomadura viridis</name>
    <dbReference type="NCBI Taxonomy" id="58110"/>
    <lineage>
        <taxon>Bacteria</taxon>
        <taxon>Bacillati</taxon>
        <taxon>Actinomycetota</taxon>
        <taxon>Actinomycetes</taxon>
        <taxon>Streptosporangiales</taxon>
        <taxon>Thermomonosporaceae</taxon>
        <taxon>Actinomadura</taxon>
    </lineage>
</organism>
<name>A0A931GU46_9ACTN</name>
<dbReference type="RefSeq" id="WP_197014899.1">
    <property type="nucleotide sequence ID" value="NZ_BAABES010000009.1"/>
</dbReference>
<accession>A0A931GU46</accession>
<dbReference type="PROSITE" id="PS50943">
    <property type="entry name" value="HTH_CROC1"/>
    <property type="match status" value="1"/>
</dbReference>
<protein>
    <submittedName>
        <fullName evidence="2">Transcriptional regulator with XRE-family HTH domain</fullName>
    </submittedName>
</protein>
<dbReference type="EMBL" id="JADOUA010000001">
    <property type="protein sequence ID" value="MBG6092764.1"/>
    <property type="molecule type" value="Genomic_DNA"/>
</dbReference>
<proteinExistence type="predicted"/>
<comment type="caution">
    <text evidence="2">The sequence shown here is derived from an EMBL/GenBank/DDBJ whole genome shotgun (WGS) entry which is preliminary data.</text>
</comment>